<dbReference type="Gene3D" id="1.10.472.10">
    <property type="entry name" value="Cyclin-like"/>
    <property type="match status" value="1"/>
</dbReference>
<keyword evidence="4 5" id="KW-0720">Serine protease</keyword>
<dbReference type="PRINTS" id="PR00723">
    <property type="entry name" value="SUBTILISIN"/>
</dbReference>
<feature type="active site" description="Charge relay system" evidence="5">
    <location>
        <position position="25"/>
    </location>
</feature>
<sequence length="657" mass="69968">MLLGDYRPSPVRQKLPTGVDIYILDSGVYSNHTDFANRVEHSPVFARYTTTGDVFGHGTHVAGIAAGTRFGVAKQARIIDVKVITDTGRGFASDIIAGLSWAVAHANSTGRPSVFNLSLGGGTSSALDDAVMGVVNAGIHTVVAAGNAAADINTTDWSPARVPGVIAVGNVDLNGVRSKTSNYGSPVALFAPGVNITSAGINGPTSSRVDSGTSMAAPHVAGLVAYLTGLEGLRTPPEMKTRVQALARADILSDIHQSLWPDPSYSSPPSPHILLVILRWPLYHPSLLTVRTSLDPLSGMHPPVDFHDGSLTFLVRLHQLPISPAYPAAASDVPRQTTLPTLRSRLASQQRDALPKPYREGSQLPTPNSSPPGTPPTLLEQTSSSYVLELSLAILASIYFQPCYQQAPPNPSSRCDADLAARAASPSLSTLSTPRLESSTLLPVTPTSLSRTATYQKPQKHTTPLTPQSPCPVLKPAALPPLPPTFQPEPPIHVQSLPSKRELTRHLNALGALEPQPGAAPAGSMRWFLAELFKRAALPGLIIRVAAGYVLRCRTAINRAMQAVALKNQLQLAANSDASLLPADRTPQERVLTDARRVFLAALVLACKFVFDKPYDNRSWSLISGLGSRDIGECERVVGDVLGWRLWIGAGRSPQEQ</sequence>
<comment type="similarity">
    <text evidence="1 5 6">Belongs to the peptidase S8 family.</text>
</comment>
<dbReference type="AlphaFoldDB" id="A0A8H3HHU3"/>
<comment type="caution">
    <text evidence="9">The sequence shown here is derived from an EMBL/GenBank/DDBJ whole genome shotgun (WGS) entry which is preliminary data.</text>
</comment>
<dbReference type="PANTHER" id="PTHR43806">
    <property type="entry name" value="PEPTIDASE S8"/>
    <property type="match status" value="1"/>
</dbReference>
<name>A0A8H3HHU3_9AGAM</name>
<dbReference type="Proteomes" id="UP000663843">
    <property type="component" value="Unassembled WGS sequence"/>
</dbReference>
<protein>
    <recommendedName>
        <fullName evidence="8">Peptidase S8/S53 domain-containing protein</fullName>
    </recommendedName>
</protein>
<dbReference type="PROSITE" id="PS00137">
    <property type="entry name" value="SUBTILASE_HIS"/>
    <property type="match status" value="1"/>
</dbReference>
<feature type="compositionally biased region" description="Polar residues" evidence="7">
    <location>
        <begin position="445"/>
        <end position="468"/>
    </location>
</feature>
<dbReference type="InterPro" id="IPR015500">
    <property type="entry name" value="Peptidase_S8_subtilisin-rel"/>
</dbReference>
<feature type="region of interest" description="Disordered" evidence="7">
    <location>
        <begin position="426"/>
        <end position="471"/>
    </location>
</feature>
<dbReference type="GO" id="GO:0005615">
    <property type="term" value="C:extracellular space"/>
    <property type="evidence" value="ECO:0007669"/>
    <property type="project" value="TreeGrafter"/>
</dbReference>
<dbReference type="PROSITE" id="PS51892">
    <property type="entry name" value="SUBTILASE"/>
    <property type="match status" value="1"/>
</dbReference>
<dbReference type="InterPro" id="IPR023828">
    <property type="entry name" value="Peptidase_S8_Ser-AS"/>
</dbReference>
<dbReference type="InterPro" id="IPR000209">
    <property type="entry name" value="Peptidase_S8/S53_dom"/>
</dbReference>
<dbReference type="InterPro" id="IPR036852">
    <property type="entry name" value="Peptidase_S8/S53_dom_sf"/>
</dbReference>
<evidence type="ECO:0000256" key="2">
    <source>
        <dbReference type="ARBA" id="ARBA00022670"/>
    </source>
</evidence>
<evidence type="ECO:0000256" key="4">
    <source>
        <dbReference type="ARBA" id="ARBA00022825"/>
    </source>
</evidence>
<dbReference type="Gene3D" id="3.40.50.200">
    <property type="entry name" value="Peptidase S8/S53 domain"/>
    <property type="match status" value="1"/>
</dbReference>
<evidence type="ECO:0000313" key="9">
    <source>
        <dbReference type="EMBL" id="CAE6517670.1"/>
    </source>
</evidence>
<dbReference type="CDD" id="cd04077">
    <property type="entry name" value="Peptidases_S8_PCSK9_ProteinaseK_like"/>
    <property type="match status" value="1"/>
</dbReference>
<dbReference type="Pfam" id="PF00082">
    <property type="entry name" value="Peptidase_S8"/>
    <property type="match status" value="1"/>
</dbReference>
<accession>A0A8H3HHU3</accession>
<dbReference type="PANTHER" id="PTHR43806:SF58">
    <property type="entry name" value="ALKALINE PROTEASE 1-RELATED"/>
    <property type="match status" value="1"/>
</dbReference>
<feature type="domain" description="Peptidase S8/S53" evidence="8">
    <location>
        <begin position="18"/>
        <end position="242"/>
    </location>
</feature>
<evidence type="ECO:0000259" key="8">
    <source>
        <dbReference type="Pfam" id="PF00082"/>
    </source>
</evidence>
<evidence type="ECO:0000256" key="3">
    <source>
        <dbReference type="ARBA" id="ARBA00022801"/>
    </source>
</evidence>
<evidence type="ECO:0000313" key="10">
    <source>
        <dbReference type="Proteomes" id="UP000663843"/>
    </source>
</evidence>
<feature type="active site" description="Charge relay system" evidence="5">
    <location>
        <position position="214"/>
    </location>
</feature>
<dbReference type="InterPro" id="IPR034193">
    <property type="entry name" value="PCSK9_ProteinaseK-like"/>
</dbReference>
<dbReference type="PROSITE" id="PS00138">
    <property type="entry name" value="SUBTILASE_SER"/>
    <property type="match status" value="1"/>
</dbReference>
<evidence type="ECO:0000256" key="6">
    <source>
        <dbReference type="RuleBase" id="RU003355"/>
    </source>
</evidence>
<dbReference type="PROSITE" id="PS00136">
    <property type="entry name" value="SUBTILASE_ASP"/>
    <property type="match status" value="1"/>
</dbReference>
<keyword evidence="3 5" id="KW-0378">Hydrolase</keyword>
<dbReference type="InterPro" id="IPR022398">
    <property type="entry name" value="Peptidase_S8_His-AS"/>
</dbReference>
<feature type="active site" description="Charge relay system" evidence="5">
    <location>
        <position position="57"/>
    </location>
</feature>
<dbReference type="InterPro" id="IPR050131">
    <property type="entry name" value="Peptidase_S8_subtilisin-like"/>
</dbReference>
<proteinExistence type="inferred from homology"/>
<dbReference type="GO" id="GO:0006508">
    <property type="term" value="P:proteolysis"/>
    <property type="evidence" value="ECO:0007669"/>
    <property type="project" value="UniProtKB-KW"/>
</dbReference>
<reference evidence="9" key="1">
    <citation type="submission" date="2021-01" db="EMBL/GenBank/DDBJ databases">
        <authorList>
            <person name="Kaushik A."/>
        </authorList>
    </citation>
    <scope>NUCLEOTIDE SEQUENCE</scope>
    <source>
        <strain evidence="9">AG2-2IIIB</strain>
    </source>
</reference>
<dbReference type="SUPFAM" id="SSF52743">
    <property type="entry name" value="Subtilisin-like"/>
    <property type="match status" value="1"/>
</dbReference>
<gene>
    <name evidence="9" type="ORF">RDB_LOCUS161375</name>
</gene>
<dbReference type="InterPro" id="IPR023827">
    <property type="entry name" value="Peptidase_S8_Asp-AS"/>
</dbReference>
<evidence type="ECO:0000256" key="7">
    <source>
        <dbReference type="SAM" id="MobiDB-lite"/>
    </source>
</evidence>
<organism evidence="9 10">
    <name type="scientific">Rhizoctonia solani</name>
    <dbReference type="NCBI Taxonomy" id="456999"/>
    <lineage>
        <taxon>Eukaryota</taxon>
        <taxon>Fungi</taxon>
        <taxon>Dikarya</taxon>
        <taxon>Basidiomycota</taxon>
        <taxon>Agaricomycotina</taxon>
        <taxon>Agaricomycetes</taxon>
        <taxon>Cantharellales</taxon>
        <taxon>Ceratobasidiaceae</taxon>
        <taxon>Rhizoctonia</taxon>
    </lineage>
</organism>
<evidence type="ECO:0000256" key="5">
    <source>
        <dbReference type="PROSITE-ProRule" id="PRU01240"/>
    </source>
</evidence>
<keyword evidence="2 5" id="KW-0645">Protease</keyword>
<feature type="compositionally biased region" description="Low complexity" evidence="7">
    <location>
        <begin position="426"/>
        <end position="443"/>
    </location>
</feature>
<dbReference type="EMBL" id="CAJMWT010006564">
    <property type="protein sequence ID" value="CAE6517670.1"/>
    <property type="molecule type" value="Genomic_DNA"/>
</dbReference>
<feature type="region of interest" description="Disordered" evidence="7">
    <location>
        <begin position="348"/>
        <end position="380"/>
    </location>
</feature>
<dbReference type="CDD" id="cd20557">
    <property type="entry name" value="CYCLIN_ScPCL1-like"/>
    <property type="match status" value="1"/>
</dbReference>
<evidence type="ECO:0000256" key="1">
    <source>
        <dbReference type="ARBA" id="ARBA00011073"/>
    </source>
</evidence>
<dbReference type="GO" id="GO:0004252">
    <property type="term" value="F:serine-type endopeptidase activity"/>
    <property type="evidence" value="ECO:0007669"/>
    <property type="project" value="UniProtKB-UniRule"/>
</dbReference>